<protein>
    <submittedName>
        <fullName evidence="2">Uncharacterized protein</fullName>
    </submittedName>
</protein>
<keyword evidence="1" id="KW-0472">Membrane</keyword>
<feature type="transmembrane region" description="Helical" evidence="1">
    <location>
        <begin position="52"/>
        <end position="69"/>
    </location>
</feature>
<dbReference type="EMBL" id="PYAS01000002">
    <property type="protein sequence ID" value="PSL32395.1"/>
    <property type="molecule type" value="Genomic_DNA"/>
</dbReference>
<accession>A0A2P8GEQ0</accession>
<name>A0A2P8GEQ0_9BACT</name>
<feature type="transmembrane region" description="Helical" evidence="1">
    <location>
        <begin position="175"/>
        <end position="192"/>
    </location>
</feature>
<dbReference type="RefSeq" id="WP_229210803.1">
    <property type="nucleotide sequence ID" value="NZ_PYAS01000002.1"/>
</dbReference>
<organism evidence="2 3">
    <name type="scientific">Dyadobacter jiangsuensis</name>
    <dbReference type="NCBI Taxonomy" id="1591085"/>
    <lineage>
        <taxon>Bacteria</taxon>
        <taxon>Pseudomonadati</taxon>
        <taxon>Bacteroidota</taxon>
        <taxon>Cytophagia</taxon>
        <taxon>Cytophagales</taxon>
        <taxon>Spirosomataceae</taxon>
        <taxon>Dyadobacter</taxon>
    </lineage>
</organism>
<reference evidence="2 3" key="1">
    <citation type="submission" date="2018-03" db="EMBL/GenBank/DDBJ databases">
        <title>Genomic Encyclopedia of Archaeal and Bacterial Type Strains, Phase II (KMG-II): from individual species to whole genera.</title>
        <authorList>
            <person name="Goeker M."/>
        </authorList>
    </citation>
    <scope>NUCLEOTIDE SEQUENCE [LARGE SCALE GENOMIC DNA]</scope>
    <source>
        <strain evidence="2 3">DSM 29057</strain>
    </source>
</reference>
<proteinExistence type="predicted"/>
<evidence type="ECO:0000313" key="2">
    <source>
        <dbReference type="EMBL" id="PSL32395.1"/>
    </source>
</evidence>
<evidence type="ECO:0000256" key="1">
    <source>
        <dbReference type="SAM" id="Phobius"/>
    </source>
</evidence>
<evidence type="ECO:0000313" key="3">
    <source>
        <dbReference type="Proteomes" id="UP000241964"/>
    </source>
</evidence>
<keyword evidence="1" id="KW-0812">Transmembrane</keyword>
<sequence length="233" mass="26006">MGNSSTNLNRNALNGGIMRDNALTVACCKTGPAWSGVFVKWILSMQGWMKRYLISAPLFLLSAFSAVLAQKPYFLVQSVETKHTVKVKKGQFIQCIQKNAFGQEEFVFGEVTVIRHDGVMLRDNPYIPGSGGFVFYEDIVNIDKIKLLKRIMLPACVAGIALGGLTVAFQLSKPVYRPLGGIATYYVMYRAVKRKRKSLFENRIPEAVILIPPGVSAQEDYYFRPLSSLNQPE</sequence>
<gene>
    <name evidence="2" type="ORF">CLV60_102110</name>
</gene>
<dbReference type="Proteomes" id="UP000241964">
    <property type="component" value="Unassembled WGS sequence"/>
</dbReference>
<keyword evidence="3" id="KW-1185">Reference proteome</keyword>
<comment type="caution">
    <text evidence="2">The sequence shown here is derived from an EMBL/GenBank/DDBJ whole genome shotgun (WGS) entry which is preliminary data.</text>
</comment>
<feature type="transmembrane region" description="Helical" evidence="1">
    <location>
        <begin position="151"/>
        <end position="169"/>
    </location>
</feature>
<keyword evidence="1" id="KW-1133">Transmembrane helix</keyword>
<dbReference type="AlphaFoldDB" id="A0A2P8GEQ0"/>